<reference evidence="1 2" key="1">
    <citation type="submission" date="2013-05" db="EMBL/GenBank/DDBJ databases">
        <authorList>
            <person name="Harkins D.M."/>
            <person name="Durkin A.S."/>
            <person name="Brinkac L.M."/>
            <person name="Haft D.H."/>
            <person name="Selengut J.D."/>
            <person name="Sanka R."/>
            <person name="DePew J."/>
            <person name="Purushe J."/>
            <person name="Hartskeerl R.A."/>
            <person name="Ahmed A."/>
            <person name="van der Linden H."/>
            <person name="Goris M.G.A."/>
            <person name="Vinetz J.M."/>
            <person name="Sutton G.G."/>
            <person name="Nierman W.C."/>
            <person name="Fouts D.E."/>
        </authorList>
    </citation>
    <scope>NUCLEOTIDE SEQUENCE [LARGE SCALE GENOMIC DNA]</scope>
    <source>
        <strain evidence="1 2">10</strain>
    </source>
</reference>
<evidence type="ECO:0000313" key="2">
    <source>
        <dbReference type="Proteomes" id="UP000018719"/>
    </source>
</evidence>
<proteinExistence type="predicted"/>
<dbReference type="RefSeq" id="WP_010409624.1">
    <property type="nucleotide sequence ID" value="NZ_AHMM02000024.1"/>
</dbReference>
<protein>
    <submittedName>
        <fullName evidence="1">Uncharacterized protein</fullName>
    </submittedName>
</protein>
<dbReference type="EMBL" id="AHMM02000024">
    <property type="protein sequence ID" value="EQA36048.1"/>
    <property type="molecule type" value="Genomic_DNA"/>
</dbReference>
<gene>
    <name evidence="1" type="ORF">LEP1GSC047_0375</name>
</gene>
<dbReference type="AlphaFoldDB" id="V6HBL9"/>
<sequence length="85" mass="9766">MELNEKLLYHQIHPLELCVDFSTGLFTTYLAWFHLPVLSLSLPAGFLDDSWNGRTKENIDDNDPYAILFRIGRCWVKAIGSLVIL</sequence>
<name>V6HBL9_9LEPT</name>
<accession>V6HBL9</accession>
<evidence type="ECO:0000313" key="1">
    <source>
        <dbReference type="EMBL" id="EQA36048.1"/>
    </source>
</evidence>
<dbReference type="Proteomes" id="UP000018719">
    <property type="component" value="Unassembled WGS sequence"/>
</dbReference>
<organism evidence="1 2">
    <name type="scientific">Leptospira inadai serovar Lyme str. 10</name>
    <dbReference type="NCBI Taxonomy" id="1049790"/>
    <lineage>
        <taxon>Bacteria</taxon>
        <taxon>Pseudomonadati</taxon>
        <taxon>Spirochaetota</taxon>
        <taxon>Spirochaetia</taxon>
        <taxon>Leptospirales</taxon>
        <taxon>Leptospiraceae</taxon>
        <taxon>Leptospira</taxon>
    </lineage>
</organism>
<comment type="caution">
    <text evidence="1">The sequence shown here is derived from an EMBL/GenBank/DDBJ whole genome shotgun (WGS) entry which is preliminary data.</text>
</comment>